<evidence type="ECO:0000313" key="2">
    <source>
        <dbReference type="EMBL" id="KAF8486008.1"/>
    </source>
</evidence>
<accession>A0A9P5N465</accession>
<evidence type="ECO:0000256" key="1">
    <source>
        <dbReference type="SAM" id="MobiDB-lite"/>
    </source>
</evidence>
<gene>
    <name evidence="2" type="ORF">DFH94DRAFT_709629</name>
</gene>
<evidence type="ECO:0000313" key="3">
    <source>
        <dbReference type="Proteomes" id="UP000759537"/>
    </source>
</evidence>
<reference evidence="2" key="1">
    <citation type="submission" date="2019-10" db="EMBL/GenBank/DDBJ databases">
        <authorList>
            <consortium name="DOE Joint Genome Institute"/>
            <person name="Kuo A."/>
            <person name="Miyauchi S."/>
            <person name="Kiss E."/>
            <person name="Drula E."/>
            <person name="Kohler A."/>
            <person name="Sanchez-Garcia M."/>
            <person name="Andreopoulos B."/>
            <person name="Barry K.W."/>
            <person name="Bonito G."/>
            <person name="Buee M."/>
            <person name="Carver A."/>
            <person name="Chen C."/>
            <person name="Cichocki N."/>
            <person name="Clum A."/>
            <person name="Culley D."/>
            <person name="Crous P.W."/>
            <person name="Fauchery L."/>
            <person name="Girlanda M."/>
            <person name="Hayes R."/>
            <person name="Keri Z."/>
            <person name="LaButti K."/>
            <person name="Lipzen A."/>
            <person name="Lombard V."/>
            <person name="Magnuson J."/>
            <person name="Maillard F."/>
            <person name="Morin E."/>
            <person name="Murat C."/>
            <person name="Nolan M."/>
            <person name="Ohm R."/>
            <person name="Pangilinan J."/>
            <person name="Pereira M."/>
            <person name="Perotto S."/>
            <person name="Peter M."/>
            <person name="Riley R."/>
            <person name="Sitrit Y."/>
            <person name="Stielow B."/>
            <person name="Szollosi G."/>
            <person name="Zifcakova L."/>
            <person name="Stursova M."/>
            <person name="Spatafora J.W."/>
            <person name="Tedersoo L."/>
            <person name="Vaario L.-M."/>
            <person name="Yamada A."/>
            <person name="Yan M."/>
            <person name="Wang P."/>
            <person name="Xu J."/>
            <person name="Bruns T."/>
            <person name="Baldrian P."/>
            <person name="Vilgalys R."/>
            <person name="Henrissat B."/>
            <person name="Grigoriev I.V."/>
            <person name="Hibbett D."/>
            <person name="Nagy L.G."/>
            <person name="Martin F.M."/>
        </authorList>
    </citation>
    <scope>NUCLEOTIDE SEQUENCE</scope>
    <source>
        <strain evidence="2">Prilba</strain>
    </source>
</reference>
<dbReference type="Proteomes" id="UP000759537">
    <property type="component" value="Unassembled WGS sequence"/>
</dbReference>
<keyword evidence="3" id="KW-1185">Reference proteome</keyword>
<name>A0A9P5N465_9AGAM</name>
<protein>
    <submittedName>
        <fullName evidence="2">Uncharacterized protein</fullName>
    </submittedName>
</protein>
<feature type="region of interest" description="Disordered" evidence="1">
    <location>
        <begin position="171"/>
        <end position="195"/>
    </location>
</feature>
<dbReference type="EMBL" id="WHVB01000002">
    <property type="protein sequence ID" value="KAF8486008.1"/>
    <property type="molecule type" value="Genomic_DNA"/>
</dbReference>
<proteinExistence type="predicted"/>
<sequence length="195" mass="21211">MAISDSCAVPSLCASPYAAVSADDRKIPWFSFFGQVFQLGSSLAPCQYVQTVDPVLNHASQTSVTSQGLAPEMTLSKKVCWPTGSQLITEYCGSRVAPGNYCSCLAFLDRVRGLNVPLYHNPRTRTRYSRSTARARGIDTPPKSLLRLFFPSVQYSTGNFLLLHRDCCRPKSDAETSSPRVASLSPAGSGNHRDA</sequence>
<comment type="caution">
    <text evidence="2">The sequence shown here is derived from an EMBL/GenBank/DDBJ whole genome shotgun (WGS) entry which is preliminary data.</text>
</comment>
<organism evidence="2 3">
    <name type="scientific">Russula ochroleuca</name>
    <dbReference type="NCBI Taxonomy" id="152965"/>
    <lineage>
        <taxon>Eukaryota</taxon>
        <taxon>Fungi</taxon>
        <taxon>Dikarya</taxon>
        <taxon>Basidiomycota</taxon>
        <taxon>Agaricomycotina</taxon>
        <taxon>Agaricomycetes</taxon>
        <taxon>Russulales</taxon>
        <taxon>Russulaceae</taxon>
        <taxon>Russula</taxon>
    </lineage>
</organism>
<reference evidence="2" key="2">
    <citation type="journal article" date="2020" name="Nat. Commun.">
        <title>Large-scale genome sequencing of mycorrhizal fungi provides insights into the early evolution of symbiotic traits.</title>
        <authorList>
            <person name="Miyauchi S."/>
            <person name="Kiss E."/>
            <person name="Kuo A."/>
            <person name="Drula E."/>
            <person name="Kohler A."/>
            <person name="Sanchez-Garcia M."/>
            <person name="Morin E."/>
            <person name="Andreopoulos B."/>
            <person name="Barry K.W."/>
            <person name="Bonito G."/>
            <person name="Buee M."/>
            <person name="Carver A."/>
            <person name="Chen C."/>
            <person name="Cichocki N."/>
            <person name="Clum A."/>
            <person name="Culley D."/>
            <person name="Crous P.W."/>
            <person name="Fauchery L."/>
            <person name="Girlanda M."/>
            <person name="Hayes R.D."/>
            <person name="Keri Z."/>
            <person name="LaButti K."/>
            <person name="Lipzen A."/>
            <person name="Lombard V."/>
            <person name="Magnuson J."/>
            <person name="Maillard F."/>
            <person name="Murat C."/>
            <person name="Nolan M."/>
            <person name="Ohm R.A."/>
            <person name="Pangilinan J."/>
            <person name="Pereira M.F."/>
            <person name="Perotto S."/>
            <person name="Peter M."/>
            <person name="Pfister S."/>
            <person name="Riley R."/>
            <person name="Sitrit Y."/>
            <person name="Stielow J.B."/>
            <person name="Szollosi G."/>
            <person name="Zifcakova L."/>
            <person name="Stursova M."/>
            <person name="Spatafora J.W."/>
            <person name="Tedersoo L."/>
            <person name="Vaario L.M."/>
            <person name="Yamada A."/>
            <person name="Yan M."/>
            <person name="Wang P."/>
            <person name="Xu J."/>
            <person name="Bruns T."/>
            <person name="Baldrian P."/>
            <person name="Vilgalys R."/>
            <person name="Dunand C."/>
            <person name="Henrissat B."/>
            <person name="Grigoriev I.V."/>
            <person name="Hibbett D."/>
            <person name="Nagy L.G."/>
            <person name="Martin F.M."/>
        </authorList>
    </citation>
    <scope>NUCLEOTIDE SEQUENCE</scope>
    <source>
        <strain evidence="2">Prilba</strain>
    </source>
</reference>
<dbReference type="AlphaFoldDB" id="A0A9P5N465"/>